<feature type="compositionally biased region" description="Basic and acidic residues" evidence="15">
    <location>
        <begin position="69"/>
        <end position="94"/>
    </location>
</feature>
<keyword evidence="6 13" id="KW-1133">Transmembrane helix</keyword>
<keyword evidence="2 13" id="KW-0813">Transport</keyword>
<name>A0A437QLA3_9PROT</name>
<evidence type="ECO:0000256" key="4">
    <source>
        <dbReference type="ARBA" id="ARBA00022692"/>
    </source>
</evidence>
<sequence>MEEALHNPAFWVGVSFFIFLAIAFKPAKKAILGALDGKIAEIKDQVEEAARLRDEAQALLAEYERKQQQASKHAEEMVDAARKEAEESKSRAEADLNASLDRQRKLALERISMAEEKALREVRAAAAEMAIAATEKLVTDRVAGEDGDKLIDRAIKELGSKLH</sequence>
<reference evidence="17" key="1">
    <citation type="submission" date="2019-01" db="EMBL/GenBank/DDBJ databases">
        <title>Gri0909 isolated from a small marine red alga.</title>
        <authorList>
            <person name="Kim J."/>
            <person name="Jeong S.E."/>
            <person name="Jeon C.O."/>
        </authorList>
    </citation>
    <scope>NUCLEOTIDE SEQUENCE [LARGE SCALE GENOMIC DNA]</scope>
    <source>
        <strain evidence="17">Gri0909</strain>
    </source>
</reference>
<feature type="transmembrane region" description="Helical" evidence="13">
    <location>
        <begin position="6"/>
        <end position="24"/>
    </location>
</feature>
<evidence type="ECO:0000256" key="15">
    <source>
        <dbReference type="SAM" id="MobiDB-lite"/>
    </source>
</evidence>
<dbReference type="CDD" id="cd06503">
    <property type="entry name" value="ATP-synt_Fo_b"/>
    <property type="match status" value="1"/>
</dbReference>
<evidence type="ECO:0000256" key="2">
    <source>
        <dbReference type="ARBA" id="ARBA00022448"/>
    </source>
</evidence>
<keyword evidence="7 13" id="KW-0406">Ion transport</keyword>
<comment type="function">
    <text evidence="10 13">F(1)F(0) ATP synthase produces ATP from ADP in the presence of a proton or sodium gradient. F-type ATPases consist of two structural domains, F(1) containing the extramembraneous catalytic core and F(0) containing the membrane proton channel, linked together by a central stalk and a peripheral stalk. During catalysis, ATP synthesis in the catalytic domain of F(1) is coupled via a rotary mechanism of the central stalk subunits to proton translocation.</text>
</comment>
<keyword evidence="8 13" id="KW-0472">Membrane</keyword>
<evidence type="ECO:0000256" key="8">
    <source>
        <dbReference type="ARBA" id="ARBA00023136"/>
    </source>
</evidence>
<evidence type="ECO:0000256" key="11">
    <source>
        <dbReference type="ARBA" id="ARBA00025614"/>
    </source>
</evidence>
<comment type="subunit">
    <text evidence="13">F-type ATPases have 2 components, F(1) - the catalytic core - and F(0) - the membrane proton channel. F(1) has five subunits: alpha(3), beta(3), gamma(1), delta(1), epsilon(1). F(0) has three main subunits: a(1), b(2) and c(10-14). The alpha and beta chains form an alternating ring which encloses part of the gamma chain. F(1) is attached to F(0) by a central stalk formed by the gamma and epsilon chains, while a peripheral stalk is formed by the delta and b chains.</text>
</comment>
<keyword evidence="9 13" id="KW-0066">ATP synthesis</keyword>
<keyword evidence="17" id="KW-1185">Reference proteome</keyword>
<dbReference type="GO" id="GO:0046933">
    <property type="term" value="F:proton-transporting ATP synthase activity, rotational mechanism"/>
    <property type="evidence" value="ECO:0007669"/>
    <property type="project" value="UniProtKB-UniRule"/>
</dbReference>
<dbReference type="RefSeq" id="WP_127767608.1">
    <property type="nucleotide sequence ID" value="NZ_SADE01000003.1"/>
</dbReference>
<comment type="subcellular location">
    <subcellularLocation>
        <location evidence="13">Cell membrane</location>
        <topology evidence="13">Single-pass membrane protein</topology>
    </subcellularLocation>
    <subcellularLocation>
        <location evidence="12">Endomembrane system</location>
        <topology evidence="12">Single-pass membrane protein</topology>
    </subcellularLocation>
</comment>
<dbReference type="GO" id="GO:0046961">
    <property type="term" value="F:proton-transporting ATPase activity, rotational mechanism"/>
    <property type="evidence" value="ECO:0007669"/>
    <property type="project" value="TreeGrafter"/>
</dbReference>
<dbReference type="InterPro" id="IPR002146">
    <property type="entry name" value="ATP_synth_b/b'su_bac/chlpt"/>
</dbReference>
<dbReference type="GO" id="GO:0045259">
    <property type="term" value="C:proton-transporting ATP synthase complex"/>
    <property type="evidence" value="ECO:0007669"/>
    <property type="project" value="UniProtKB-KW"/>
</dbReference>
<evidence type="ECO:0000256" key="10">
    <source>
        <dbReference type="ARBA" id="ARBA00025198"/>
    </source>
</evidence>
<evidence type="ECO:0000256" key="3">
    <source>
        <dbReference type="ARBA" id="ARBA00022547"/>
    </source>
</evidence>
<proteinExistence type="inferred from homology"/>
<dbReference type="AlphaFoldDB" id="A0A437QLA3"/>
<keyword evidence="13" id="KW-1003">Cell membrane</keyword>
<evidence type="ECO:0000256" key="9">
    <source>
        <dbReference type="ARBA" id="ARBA00023310"/>
    </source>
</evidence>
<gene>
    <name evidence="13" type="primary">atpF</name>
    <name evidence="16" type="ORF">EOI86_19595</name>
</gene>
<feature type="region of interest" description="Disordered" evidence="15">
    <location>
        <begin position="69"/>
        <end position="96"/>
    </location>
</feature>
<dbReference type="InterPro" id="IPR050059">
    <property type="entry name" value="ATP_synthase_B_chain"/>
</dbReference>
<accession>A0A437QLA3</accession>
<evidence type="ECO:0000313" key="17">
    <source>
        <dbReference type="Proteomes" id="UP000287447"/>
    </source>
</evidence>
<evidence type="ECO:0000256" key="12">
    <source>
        <dbReference type="ARBA" id="ARBA00037847"/>
    </source>
</evidence>
<evidence type="ECO:0000256" key="5">
    <source>
        <dbReference type="ARBA" id="ARBA00022781"/>
    </source>
</evidence>
<evidence type="ECO:0000256" key="6">
    <source>
        <dbReference type="ARBA" id="ARBA00022989"/>
    </source>
</evidence>
<comment type="similarity">
    <text evidence="1 13 14">Belongs to the ATPase B chain family.</text>
</comment>
<protein>
    <recommendedName>
        <fullName evidence="13">ATP synthase subunit b</fullName>
    </recommendedName>
    <alternativeName>
        <fullName evidence="13">ATP synthase F(0) sector subunit b</fullName>
    </alternativeName>
    <alternativeName>
        <fullName evidence="13">ATPase subunit I</fullName>
    </alternativeName>
    <alternativeName>
        <fullName evidence="13">F-type ATPase subunit b</fullName>
        <shortName evidence="13">F-ATPase subunit b</shortName>
    </alternativeName>
</protein>
<evidence type="ECO:0000256" key="7">
    <source>
        <dbReference type="ARBA" id="ARBA00023065"/>
    </source>
</evidence>
<keyword evidence="5 13" id="KW-0375">Hydrogen ion transport</keyword>
<dbReference type="PANTHER" id="PTHR33445:SF1">
    <property type="entry name" value="ATP SYNTHASE SUBUNIT B"/>
    <property type="match status" value="1"/>
</dbReference>
<evidence type="ECO:0000256" key="14">
    <source>
        <dbReference type="RuleBase" id="RU003848"/>
    </source>
</evidence>
<comment type="caution">
    <text evidence="16">The sequence shown here is derived from an EMBL/GenBank/DDBJ whole genome shotgun (WGS) entry which is preliminary data.</text>
</comment>
<dbReference type="HAMAP" id="MF_01398">
    <property type="entry name" value="ATP_synth_b_bprime"/>
    <property type="match status" value="1"/>
</dbReference>
<dbReference type="PANTHER" id="PTHR33445">
    <property type="entry name" value="ATP SYNTHASE SUBUNIT B', CHLOROPLASTIC"/>
    <property type="match status" value="1"/>
</dbReference>
<dbReference type="Proteomes" id="UP000287447">
    <property type="component" value="Unassembled WGS sequence"/>
</dbReference>
<dbReference type="EMBL" id="SADE01000003">
    <property type="protein sequence ID" value="RVU35287.1"/>
    <property type="molecule type" value="Genomic_DNA"/>
</dbReference>
<dbReference type="GO" id="GO:0012505">
    <property type="term" value="C:endomembrane system"/>
    <property type="evidence" value="ECO:0007669"/>
    <property type="project" value="UniProtKB-SubCell"/>
</dbReference>
<evidence type="ECO:0000313" key="16">
    <source>
        <dbReference type="EMBL" id="RVU35287.1"/>
    </source>
</evidence>
<evidence type="ECO:0000256" key="1">
    <source>
        <dbReference type="ARBA" id="ARBA00005513"/>
    </source>
</evidence>
<dbReference type="OrthoDB" id="8479836at2"/>
<dbReference type="GO" id="GO:0005886">
    <property type="term" value="C:plasma membrane"/>
    <property type="evidence" value="ECO:0007669"/>
    <property type="project" value="UniProtKB-SubCell"/>
</dbReference>
<keyword evidence="4 13" id="KW-0812">Transmembrane</keyword>
<keyword evidence="3 13" id="KW-0138">CF(0)</keyword>
<organism evidence="16 17">
    <name type="scientific">Hwanghaeella grinnelliae</name>
    <dbReference type="NCBI Taxonomy" id="2500179"/>
    <lineage>
        <taxon>Bacteria</taxon>
        <taxon>Pseudomonadati</taxon>
        <taxon>Pseudomonadota</taxon>
        <taxon>Alphaproteobacteria</taxon>
        <taxon>Rhodospirillales</taxon>
        <taxon>Rhodospirillaceae</taxon>
        <taxon>Hwanghaeella</taxon>
    </lineage>
</organism>
<comment type="function">
    <text evidence="11">Component of the F(0) channel, it forms part of the peripheral stalk, linking F(1) to F(0). The b'-subunit is a diverged and duplicated form of b found in plants and photosynthetic bacteria.</text>
</comment>
<evidence type="ECO:0000256" key="13">
    <source>
        <dbReference type="HAMAP-Rule" id="MF_01398"/>
    </source>
</evidence>
<dbReference type="Pfam" id="PF00430">
    <property type="entry name" value="ATP-synt_B"/>
    <property type="match status" value="1"/>
</dbReference>